<dbReference type="Proteomes" id="UP000011550">
    <property type="component" value="Unassembled WGS sequence"/>
</dbReference>
<keyword evidence="1" id="KW-1133">Transmembrane helix</keyword>
<dbReference type="EMBL" id="AOLN01000020">
    <property type="protein sequence ID" value="ELZ90133.1"/>
    <property type="molecule type" value="Genomic_DNA"/>
</dbReference>
<accession>M0I279</accession>
<keyword evidence="3" id="KW-1185">Reference proteome</keyword>
<proteinExistence type="predicted"/>
<dbReference type="PATRIC" id="fig|662479.7.peg.3461"/>
<feature type="transmembrane region" description="Helical" evidence="1">
    <location>
        <begin position="148"/>
        <end position="167"/>
    </location>
</feature>
<sequence>MSDTVSALLTRTQRARIQSDFEDVEPAKRRRDQKKIRSRVAAGVADFELLATYPDRQYELAFDEQSNEALTADLADAYLTIERIRILNDIDRDDVITTAREHRRSAVDDGPDSLDDVRLRTRAERRRRIETELEAEYRPSRWKRLSDTLLKVGLALVAFVSVLAVVAPDFTNGFGSLPGIVGAGILFGGLAIVGVRAVKYDVLPAFRRILSDPVETLRTVWNQL</sequence>
<keyword evidence="1" id="KW-0472">Membrane</keyword>
<evidence type="ECO:0000313" key="2">
    <source>
        <dbReference type="EMBL" id="ELZ90133.1"/>
    </source>
</evidence>
<dbReference type="RefSeq" id="WP_008321888.1">
    <property type="nucleotide sequence ID" value="NZ_AOLN01000020.1"/>
</dbReference>
<gene>
    <name evidence="2" type="ORF">C440_17051</name>
</gene>
<protein>
    <submittedName>
        <fullName evidence="2">Uncharacterized protein</fullName>
    </submittedName>
</protein>
<name>M0I279_9EURY</name>
<evidence type="ECO:0000256" key="1">
    <source>
        <dbReference type="SAM" id="Phobius"/>
    </source>
</evidence>
<keyword evidence="1" id="KW-0812">Transmembrane</keyword>
<comment type="caution">
    <text evidence="2">The sequence shown here is derived from an EMBL/GenBank/DDBJ whole genome shotgun (WGS) entry which is preliminary data.</text>
</comment>
<feature type="transmembrane region" description="Helical" evidence="1">
    <location>
        <begin position="179"/>
        <end position="198"/>
    </location>
</feature>
<evidence type="ECO:0000313" key="3">
    <source>
        <dbReference type="Proteomes" id="UP000011550"/>
    </source>
</evidence>
<dbReference type="OrthoDB" id="307947at2157"/>
<organism evidence="2 3">
    <name type="scientific">Haloferax mucosum ATCC BAA-1512</name>
    <dbReference type="NCBI Taxonomy" id="662479"/>
    <lineage>
        <taxon>Archaea</taxon>
        <taxon>Methanobacteriati</taxon>
        <taxon>Methanobacteriota</taxon>
        <taxon>Stenosarchaea group</taxon>
        <taxon>Halobacteria</taxon>
        <taxon>Halobacteriales</taxon>
        <taxon>Haloferacaceae</taxon>
        <taxon>Haloferax</taxon>
    </lineage>
</organism>
<reference evidence="2 3" key="1">
    <citation type="journal article" date="2014" name="PLoS Genet.">
        <title>Phylogenetically driven sequencing of extremely halophilic archaea reveals strategies for static and dynamic osmo-response.</title>
        <authorList>
            <person name="Becker E.A."/>
            <person name="Seitzer P.M."/>
            <person name="Tritt A."/>
            <person name="Larsen D."/>
            <person name="Krusor M."/>
            <person name="Yao A.I."/>
            <person name="Wu D."/>
            <person name="Madern D."/>
            <person name="Eisen J.A."/>
            <person name="Darling A.E."/>
            <person name="Facciotti M.T."/>
        </authorList>
    </citation>
    <scope>NUCLEOTIDE SEQUENCE [LARGE SCALE GENOMIC DNA]</scope>
    <source>
        <strain evidence="2 3">ATCC BAA-1512</strain>
    </source>
</reference>
<dbReference type="AlphaFoldDB" id="M0I279"/>